<dbReference type="AlphaFoldDB" id="A0A2T3KV64"/>
<feature type="domain" description="Peptidase S1" evidence="2">
    <location>
        <begin position="37"/>
        <end position="128"/>
    </location>
</feature>
<comment type="caution">
    <text evidence="3">The sequence shown here is derived from an EMBL/GenBank/DDBJ whole genome shotgun (WGS) entry which is preliminary data.</text>
</comment>
<evidence type="ECO:0000259" key="2">
    <source>
        <dbReference type="Pfam" id="PF00089"/>
    </source>
</evidence>
<dbReference type="GO" id="GO:0006508">
    <property type="term" value="P:proteolysis"/>
    <property type="evidence" value="ECO:0007669"/>
    <property type="project" value="InterPro"/>
</dbReference>
<protein>
    <recommendedName>
        <fullName evidence="2">Peptidase S1 domain-containing protein</fullName>
    </recommendedName>
</protein>
<reference evidence="3 4" key="1">
    <citation type="submission" date="2018-03" db="EMBL/GenBank/DDBJ databases">
        <title>Whole genome sequencing of Histamine producing bacteria.</title>
        <authorList>
            <person name="Butler K."/>
        </authorList>
    </citation>
    <scope>NUCLEOTIDE SEQUENCE [LARGE SCALE GENOMIC DNA]</scope>
    <source>
        <strain evidence="3 4">Res.4.1</strain>
    </source>
</reference>
<dbReference type="InterPro" id="IPR009003">
    <property type="entry name" value="Peptidase_S1_PA"/>
</dbReference>
<evidence type="ECO:0000256" key="1">
    <source>
        <dbReference type="SAM" id="SignalP"/>
    </source>
</evidence>
<dbReference type="SUPFAM" id="SSF50494">
    <property type="entry name" value="Trypsin-like serine proteases"/>
    <property type="match status" value="1"/>
</dbReference>
<dbReference type="Proteomes" id="UP000240530">
    <property type="component" value="Unassembled WGS sequence"/>
</dbReference>
<dbReference type="InterPro" id="IPR001254">
    <property type="entry name" value="Trypsin_dom"/>
</dbReference>
<dbReference type="Gene3D" id="2.40.10.10">
    <property type="entry name" value="Trypsin-like serine proteases"/>
    <property type="match status" value="1"/>
</dbReference>
<evidence type="ECO:0000313" key="3">
    <source>
        <dbReference type="EMBL" id="PSV10797.1"/>
    </source>
</evidence>
<gene>
    <name evidence="3" type="ORF">C0W93_10840</name>
</gene>
<keyword evidence="1" id="KW-0732">Signal</keyword>
<sequence>MISFVKSSVSMLLFAFSAFTYAESPPPINGTEINHQYNVNVESYNPNTLTTTSCQGTLVSPSWVLTGLKCIKNANLSETHVVSIHDHESLAIHQVKKVYKFKKKKFALLQLDQPITTSSAITLLREPLLPRHGRFAAEVVQGLGYSTAFSIKGKNKKTARHNTRPVEFEKNFKGGAWVLKTHNLGDVQIGLTHNRYQAIQTASIAKKIDRIISQNSGETVNWIDRQTLLDTLACEADGTCIEPPTVVNPECPEGVMDCGHYCDWNDCTEPPTVVINPECPEGVMDCGDVCDWNDCTEPPTVVNPECPDGVMDCGDVCDWNDCTEPPTVVNPECPEGVMDCGDPCDWAIDCTEPPVVTPECPEGVLDCGDVCDWNDCSAPEVITVEPTTYRAPYIINNDIMTIHNRPLMS</sequence>
<feature type="signal peptide" evidence="1">
    <location>
        <begin position="1"/>
        <end position="22"/>
    </location>
</feature>
<dbReference type="GO" id="GO:0004252">
    <property type="term" value="F:serine-type endopeptidase activity"/>
    <property type="evidence" value="ECO:0007669"/>
    <property type="project" value="InterPro"/>
</dbReference>
<dbReference type="InterPro" id="IPR043504">
    <property type="entry name" value="Peptidase_S1_PA_chymotrypsin"/>
</dbReference>
<dbReference type="EMBL" id="PYNS01000010">
    <property type="protein sequence ID" value="PSV10797.1"/>
    <property type="molecule type" value="Genomic_DNA"/>
</dbReference>
<dbReference type="Pfam" id="PF00089">
    <property type="entry name" value="Trypsin"/>
    <property type="match status" value="1"/>
</dbReference>
<dbReference type="RefSeq" id="WP_107185051.1">
    <property type="nucleotide sequence ID" value="NZ_JAWQGC010000002.1"/>
</dbReference>
<proteinExistence type="predicted"/>
<accession>A0A2T3KV64</accession>
<organism evidence="3 4">
    <name type="scientific">Photobacterium leiognathi subsp. mandapamensis</name>
    <name type="common">Photobacterium mandapamensis</name>
    <dbReference type="NCBI Taxonomy" id="48408"/>
    <lineage>
        <taxon>Bacteria</taxon>
        <taxon>Pseudomonadati</taxon>
        <taxon>Pseudomonadota</taxon>
        <taxon>Gammaproteobacteria</taxon>
        <taxon>Vibrionales</taxon>
        <taxon>Vibrionaceae</taxon>
        <taxon>Photobacterium</taxon>
    </lineage>
</organism>
<feature type="chain" id="PRO_5015520083" description="Peptidase S1 domain-containing protein" evidence="1">
    <location>
        <begin position="23"/>
        <end position="409"/>
    </location>
</feature>
<name>A0A2T3KV64_PHOLD</name>
<evidence type="ECO:0000313" key="4">
    <source>
        <dbReference type="Proteomes" id="UP000240530"/>
    </source>
</evidence>